<keyword evidence="2" id="KW-0963">Cytoplasm</keyword>
<dbReference type="EMBL" id="JBJKFK010000246">
    <property type="protein sequence ID" value="KAL3318413.1"/>
    <property type="molecule type" value="Genomic_DNA"/>
</dbReference>
<organism evidence="6 7">
    <name type="scientific">Cichlidogyrus casuarinus</name>
    <dbReference type="NCBI Taxonomy" id="1844966"/>
    <lineage>
        <taxon>Eukaryota</taxon>
        <taxon>Metazoa</taxon>
        <taxon>Spiralia</taxon>
        <taxon>Lophotrochozoa</taxon>
        <taxon>Platyhelminthes</taxon>
        <taxon>Monogenea</taxon>
        <taxon>Monopisthocotylea</taxon>
        <taxon>Dactylogyridea</taxon>
        <taxon>Ancyrocephalidae</taxon>
        <taxon>Cichlidogyrus</taxon>
    </lineage>
</organism>
<evidence type="ECO:0000256" key="1">
    <source>
        <dbReference type="ARBA" id="ARBA00004114"/>
    </source>
</evidence>
<dbReference type="PANTHER" id="PTHR20544">
    <property type="entry name" value="CENTROSOMAL PROTEIN CEP135"/>
    <property type="match status" value="1"/>
</dbReference>
<evidence type="ECO:0000313" key="7">
    <source>
        <dbReference type="Proteomes" id="UP001626550"/>
    </source>
</evidence>
<evidence type="ECO:0000256" key="3">
    <source>
        <dbReference type="ARBA" id="ARBA00023212"/>
    </source>
</evidence>
<name>A0ABD2QFU9_9PLAT</name>
<proteinExistence type="inferred from homology"/>
<dbReference type="PANTHER" id="PTHR20544:SF0">
    <property type="entry name" value="NUCLEOPROTEIN TPR_MLP1 DOMAIN-CONTAINING PROTEIN"/>
    <property type="match status" value="1"/>
</dbReference>
<gene>
    <name evidence="6" type="ORF">Ciccas_002921</name>
</gene>
<evidence type="ECO:0000313" key="6">
    <source>
        <dbReference type="EMBL" id="KAL3318413.1"/>
    </source>
</evidence>
<evidence type="ECO:0000256" key="2">
    <source>
        <dbReference type="ARBA" id="ARBA00022490"/>
    </source>
</evidence>
<dbReference type="GO" id="GO:0005814">
    <property type="term" value="C:centriole"/>
    <property type="evidence" value="ECO:0007669"/>
    <property type="project" value="UniProtKB-SubCell"/>
</dbReference>
<comment type="similarity">
    <text evidence="4">Belongs to the CEP135/TSGA10 family.</text>
</comment>
<protein>
    <submittedName>
        <fullName evidence="6">Uncharacterized protein</fullName>
    </submittedName>
</protein>
<keyword evidence="3" id="KW-0206">Cytoskeleton</keyword>
<dbReference type="Proteomes" id="UP001626550">
    <property type="component" value="Unassembled WGS sequence"/>
</dbReference>
<reference evidence="6 7" key="1">
    <citation type="submission" date="2024-11" db="EMBL/GenBank/DDBJ databases">
        <title>Adaptive evolution of stress response genes in parasites aligns with host niche diversity.</title>
        <authorList>
            <person name="Hahn C."/>
            <person name="Resl P."/>
        </authorList>
    </citation>
    <scope>NUCLEOTIDE SEQUENCE [LARGE SCALE GENOMIC DNA]</scope>
    <source>
        <strain evidence="6">EGGRZ-B1_66</strain>
        <tissue evidence="6">Body</tissue>
    </source>
</reference>
<evidence type="ECO:0000256" key="5">
    <source>
        <dbReference type="SAM" id="Coils"/>
    </source>
</evidence>
<keyword evidence="7" id="KW-1185">Reference proteome</keyword>
<dbReference type="AlphaFoldDB" id="A0ABD2QFU9"/>
<evidence type="ECO:0000256" key="4">
    <source>
        <dbReference type="ARBA" id="ARBA00038123"/>
    </source>
</evidence>
<comment type="caution">
    <text evidence="6">The sequence shown here is derived from an EMBL/GenBank/DDBJ whole genome shotgun (WGS) entry which is preliminary data.</text>
</comment>
<sequence>MADFDKMKDEYSSLRKQLDILGYRMSFHFESLPLVTRLTNDLICTTDSLRKSKQEISSLEQYKCKIEKCVQPYKDDNARLLKENNSLHAQVLKLREGFELDVNEKKSQILKLENELNDGKFVMKKYLERISHYEDSLTKLTKELMVLDEDRDAIVSFTSTFQLLEIAHSQKKKAN</sequence>
<accession>A0ABD2QFU9</accession>
<keyword evidence="5" id="KW-0175">Coiled coil</keyword>
<comment type="subcellular location">
    <subcellularLocation>
        <location evidence="1">Cytoplasm</location>
        <location evidence="1">Cytoskeleton</location>
        <location evidence="1">Microtubule organizing center</location>
        <location evidence="1">Centrosome</location>
        <location evidence="1">Centriole</location>
    </subcellularLocation>
</comment>
<dbReference type="InterPro" id="IPR051877">
    <property type="entry name" value="Centriole_BasalBody_StrucProt"/>
</dbReference>
<feature type="coiled-coil region" evidence="5">
    <location>
        <begin position="95"/>
        <end position="143"/>
    </location>
</feature>